<sequence>MLFLPPAPAPTFSLGFKGKGQRKRPFEEKKKAGKENVTAWGGAPPFDASLRCQPGSTQRDWLTPWRGRRHVRLVSEEKARKEEVTAWGPLVAAQYGIIDPNPTLETAETRATAFVTDPSTTVQWYAIDVDPCTGVESERDLLLIEPDGTAPIGQTVFRLGKINASPATREVGFRYSSGTAPGPRGLIAGQFNQPIFDFGFPELISFGSNEIPLEFEEIPFLAMGSGPLEYAISLVRDKVTQYEDTEGRAGDETPLAHGLAHEPYYDPHEPVSRPVSRQR</sequence>
<gene>
    <name evidence="2" type="ORF">B0H17DRAFT_1333334</name>
</gene>
<keyword evidence="3" id="KW-1185">Reference proteome</keyword>
<dbReference type="EMBL" id="JARKIE010000110">
    <property type="protein sequence ID" value="KAJ7683183.1"/>
    <property type="molecule type" value="Genomic_DNA"/>
</dbReference>
<reference evidence="2" key="1">
    <citation type="submission" date="2023-03" db="EMBL/GenBank/DDBJ databases">
        <title>Massive genome expansion in bonnet fungi (Mycena s.s.) driven by repeated elements and novel gene families across ecological guilds.</title>
        <authorList>
            <consortium name="Lawrence Berkeley National Laboratory"/>
            <person name="Harder C.B."/>
            <person name="Miyauchi S."/>
            <person name="Viragh M."/>
            <person name="Kuo A."/>
            <person name="Thoen E."/>
            <person name="Andreopoulos B."/>
            <person name="Lu D."/>
            <person name="Skrede I."/>
            <person name="Drula E."/>
            <person name="Henrissat B."/>
            <person name="Morin E."/>
            <person name="Kohler A."/>
            <person name="Barry K."/>
            <person name="LaButti K."/>
            <person name="Morin E."/>
            <person name="Salamov A."/>
            <person name="Lipzen A."/>
            <person name="Mereny Z."/>
            <person name="Hegedus B."/>
            <person name="Baldrian P."/>
            <person name="Stursova M."/>
            <person name="Weitz H."/>
            <person name="Taylor A."/>
            <person name="Grigoriev I.V."/>
            <person name="Nagy L.G."/>
            <person name="Martin F."/>
            <person name="Kauserud H."/>
        </authorList>
    </citation>
    <scope>NUCLEOTIDE SEQUENCE</scope>
    <source>
        <strain evidence="2">CBHHK067</strain>
    </source>
</reference>
<dbReference type="Proteomes" id="UP001221757">
    <property type="component" value="Unassembled WGS sequence"/>
</dbReference>
<comment type="caution">
    <text evidence="2">The sequence shown here is derived from an EMBL/GenBank/DDBJ whole genome shotgun (WGS) entry which is preliminary data.</text>
</comment>
<organism evidence="2 3">
    <name type="scientific">Mycena rosella</name>
    <name type="common">Pink bonnet</name>
    <name type="synonym">Agaricus rosellus</name>
    <dbReference type="NCBI Taxonomy" id="1033263"/>
    <lineage>
        <taxon>Eukaryota</taxon>
        <taxon>Fungi</taxon>
        <taxon>Dikarya</taxon>
        <taxon>Basidiomycota</taxon>
        <taxon>Agaricomycotina</taxon>
        <taxon>Agaricomycetes</taxon>
        <taxon>Agaricomycetidae</taxon>
        <taxon>Agaricales</taxon>
        <taxon>Marasmiineae</taxon>
        <taxon>Mycenaceae</taxon>
        <taxon>Mycena</taxon>
    </lineage>
</organism>
<evidence type="ECO:0000256" key="1">
    <source>
        <dbReference type="SAM" id="MobiDB-lite"/>
    </source>
</evidence>
<feature type="region of interest" description="Disordered" evidence="1">
    <location>
        <begin position="15"/>
        <end position="40"/>
    </location>
</feature>
<dbReference type="AlphaFoldDB" id="A0AAD7GAD3"/>
<feature type="region of interest" description="Disordered" evidence="1">
    <location>
        <begin position="243"/>
        <end position="279"/>
    </location>
</feature>
<protein>
    <submittedName>
        <fullName evidence="2">Uncharacterized protein</fullName>
    </submittedName>
</protein>
<evidence type="ECO:0000313" key="3">
    <source>
        <dbReference type="Proteomes" id="UP001221757"/>
    </source>
</evidence>
<feature type="compositionally biased region" description="Basic and acidic residues" evidence="1">
    <location>
        <begin position="259"/>
        <end position="271"/>
    </location>
</feature>
<evidence type="ECO:0000313" key="2">
    <source>
        <dbReference type="EMBL" id="KAJ7683183.1"/>
    </source>
</evidence>
<proteinExistence type="predicted"/>
<accession>A0AAD7GAD3</accession>
<feature type="compositionally biased region" description="Basic and acidic residues" evidence="1">
    <location>
        <begin position="24"/>
        <end position="34"/>
    </location>
</feature>
<name>A0AAD7GAD3_MYCRO</name>